<sequence length="399" mass="42067">MKEVYIVAAARTPIGGFGGKLSSLSASELGSIAIKSVLEKSGLQNFEVIDEVLMGNVLSANLGQAPARQAAIKAGLPSSIPCTTINKVCASGMKAVTLGSQAIMCGQAKLVIAGGMESMSNVPYYLPKARFGYKYGDATLVDGLQKDGLQEVYHDFPMGNCAENTANKMKLSREAQDEYAIRSYQLAARAWKKGLFKNEVIPITLPSKGNSTYTVSEDEDFSKVNYEKIPQLRPVFLPEGTVTAANASNISDGASALLLVEKKTALSLNLPVVGKITAFADAAREPLWFTTAPSLAIPKALKIAGLKLNDIDFFEINEAFSAVALANQQLLQIPENKLNVYGGAVALGHPLGCSGSRIITTLLSILHQEDGNLGVAGICNGGGGASAIVIEKTQAINIL</sequence>
<dbReference type="InterPro" id="IPR020613">
    <property type="entry name" value="Thiolase_CS"/>
</dbReference>
<dbReference type="InterPro" id="IPR020617">
    <property type="entry name" value="Thiolase_C"/>
</dbReference>
<dbReference type="KEGG" id="cmr:Cycma_2693"/>
<dbReference type="EC" id="2.3.1.9" evidence="3"/>
<accession>G0IYK9</accession>
<dbReference type="HOGENOM" id="CLU_031026_0_1_10"/>
<evidence type="ECO:0000313" key="13">
    <source>
        <dbReference type="EMBL" id="AEL26432.1"/>
    </source>
</evidence>
<feature type="active site" description="Acyl-thioester intermediate" evidence="9">
    <location>
        <position position="89"/>
    </location>
</feature>
<evidence type="ECO:0000256" key="10">
    <source>
        <dbReference type="RuleBase" id="RU003557"/>
    </source>
</evidence>
<evidence type="ECO:0000256" key="4">
    <source>
        <dbReference type="ARBA" id="ARBA00022679"/>
    </source>
</evidence>
<dbReference type="AlphaFoldDB" id="G0IYK9"/>
<dbReference type="FunFam" id="3.40.47.10:FF:000007">
    <property type="entry name" value="acetyl-CoA acetyltransferase, mitochondrial"/>
    <property type="match status" value="1"/>
</dbReference>
<dbReference type="Gene3D" id="3.40.47.10">
    <property type="match status" value="1"/>
</dbReference>
<keyword evidence="14" id="KW-1185">Reference proteome</keyword>
<evidence type="ECO:0000256" key="9">
    <source>
        <dbReference type="PIRSR" id="PIRSR000429-1"/>
    </source>
</evidence>
<organism evidence="13 14">
    <name type="scientific">Cyclobacterium marinum (strain ATCC 25205 / DSM 745 / LMG 13164 / NCIMB 1802)</name>
    <name type="common">Flectobacillus marinus</name>
    <dbReference type="NCBI Taxonomy" id="880070"/>
    <lineage>
        <taxon>Bacteria</taxon>
        <taxon>Pseudomonadati</taxon>
        <taxon>Bacteroidota</taxon>
        <taxon>Cytophagia</taxon>
        <taxon>Cytophagales</taxon>
        <taxon>Cyclobacteriaceae</taxon>
        <taxon>Cyclobacterium</taxon>
    </lineage>
</organism>
<feature type="domain" description="Thiolase N-terminal" evidence="11">
    <location>
        <begin position="4"/>
        <end position="262"/>
    </location>
</feature>
<evidence type="ECO:0000313" key="14">
    <source>
        <dbReference type="Proteomes" id="UP000001635"/>
    </source>
</evidence>
<dbReference type="EMBL" id="CP002955">
    <property type="protein sequence ID" value="AEL26432.1"/>
    <property type="molecule type" value="Genomic_DNA"/>
</dbReference>
<dbReference type="Pfam" id="PF00108">
    <property type="entry name" value="Thiolase_N"/>
    <property type="match status" value="1"/>
</dbReference>
<dbReference type="InterPro" id="IPR016039">
    <property type="entry name" value="Thiolase-like"/>
</dbReference>
<feature type="active site" description="Proton acceptor" evidence="9">
    <location>
        <position position="349"/>
    </location>
</feature>
<comment type="subunit">
    <text evidence="2">Homotetramer.</text>
</comment>
<dbReference type="InterPro" id="IPR020616">
    <property type="entry name" value="Thiolase_N"/>
</dbReference>
<dbReference type="eggNOG" id="COG0183">
    <property type="taxonomic scope" value="Bacteria"/>
</dbReference>
<keyword evidence="5" id="KW-0479">Metal-binding</keyword>
<dbReference type="CDD" id="cd00751">
    <property type="entry name" value="thiolase"/>
    <property type="match status" value="1"/>
</dbReference>
<name>G0IYK9_CYCMS</name>
<comment type="similarity">
    <text evidence="1 10">Belongs to the thiolase-like superfamily. Thiolase family.</text>
</comment>
<keyword evidence="6" id="KW-0809">Transit peptide</keyword>
<gene>
    <name evidence="13" type="ordered locus">Cycma_2693</name>
</gene>
<evidence type="ECO:0000256" key="8">
    <source>
        <dbReference type="ARBA" id="ARBA00023315"/>
    </source>
</evidence>
<dbReference type="GO" id="GO:0003985">
    <property type="term" value="F:acetyl-CoA C-acetyltransferase activity"/>
    <property type="evidence" value="ECO:0007669"/>
    <property type="project" value="UniProtKB-EC"/>
</dbReference>
<evidence type="ECO:0000256" key="5">
    <source>
        <dbReference type="ARBA" id="ARBA00022723"/>
    </source>
</evidence>
<feature type="active site" description="Proton acceptor" evidence="9">
    <location>
        <position position="379"/>
    </location>
</feature>
<keyword evidence="8 10" id="KW-0012">Acyltransferase</keyword>
<dbReference type="Proteomes" id="UP000001635">
    <property type="component" value="Chromosome"/>
</dbReference>
<evidence type="ECO:0000256" key="2">
    <source>
        <dbReference type="ARBA" id="ARBA00011881"/>
    </source>
</evidence>
<dbReference type="PANTHER" id="PTHR18919:SF156">
    <property type="entry name" value="ACETYL-COA ACETYLTRANSFERASE, MITOCHONDRIAL"/>
    <property type="match status" value="1"/>
</dbReference>
<proteinExistence type="inferred from homology"/>
<feature type="domain" description="Thiolase C-terminal" evidence="12">
    <location>
        <begin position="272"/>
        <end position="392"/>
    </location>
</feature>
<dbReference type="PROSITE" id="PS00737">
    <property type="entry name" value="THIOLASE_2"/>
    <property type="match status" value="1"/>
</dbReference>
<evidence type="ECO:0000256" key="7">
    <source>
        <dbReference type="ARBA" id="ARBA00022958"/>
    </source>
</evidence>
<evidence type="ECO:0000259" key="11">
    <source>
        <dbReference type="Pfam" id="PF00108"/>
    </source>
</evidence>
<protein>
    <recommendedName>
        <fullName evidence="3">acetyl-CoA C-acetyltransferase</fullName>
        <ecNumber evidence="3">2.3.1.9</ecNumber>
    </recommendedName>
</protein>
<dbReference type="GO" id="GO:0046872">
    <property type="term" value="F:metal ion binding"/>
    <property type="evidence" value="ECO:0007669"/>
    <property type="project" value="UniProtKB-KW"/>
</dbReference>
<dbReference type="InterPro" id="IPR020610">
    <property type="entry name" value="Thiolase_AS"/>
</dbReference>
<dbReference type="Pfam" id="PF02803">
    <property type="entry name" value="Thiolase_C"/>
    <property type="match status" value="1"/>
</dbReference>
<dbReference type="PANTHER" id="PTHR18919">
    <property type="entry name" value="ACETYL-COA C-ACYLTRANSFERASE"/>
    <property type="match status" value="1"/>
</dbReference>
<dbReference type="STRING" id="880070.Cycma_2693"/>
<dbReference type="NCBIfam" id="TIGR01930">
    <property type="entry name" value="AcCoA-C-Actrans"/>
    <property type="match status" value="1"/>
</dbReference>
<dbReference type="InterPro" id="IPR002155">
    <property type="entry name" value="Thiolase"/>
</dbReference>
<reference evidence="14" key="1">
    <citation type="submission" date="2011-07" db="EMBL/GenBank/DDBJ databases">
        <title>The complete genome of Cyclobacterium marinum DSM 745.</title>
        <authorList>
            <person name="Lucas S."/>
            <person name="Han J."/>
            <person name="Lapidus A."/>
            <person name="Bruce D."/>
            <person name="Goodwin L."/>
            <person name="Pitluck S."/>
            <person name="Peters L."/>
            <person name="Kyrpides N."/>
            <person name="Mavromatis K."/>
            <person name="Ivanova N."/>
            <person name="Ovchinnikova G."/>
            <person name="Chertkov O."/>
            <person name="Detter J.C."/>
            <person name="Tapia R."/>
            <person name="Han C."/>
            <person name="Land M."/>
            <person name="Hauser L."/>
            <person name="Markowitz V."/>
            <person name="Cheng J.-F."/>
            <person name="Hugenholtz P."/>
            <person name="Woyke T."/>
            <person name="Wu D."/>
            <person name="Tindall B."/>
            <person name="Schuetze A."/>
            <person name="Brambilla E."/>
            <person name="Klenk H.-P."/>
            <person name="Eisen J.A."/>
        </authorList>
    </citation>
    <scope>NUCLEOTIDE SEQUENCE [LARGE SCALE GENOMIC DNA]</scope>
    <source>
        <strain evidence="14">ATCC 25205 / DSM 745 / LMG 13164 / NCIMB 1802</strain>
    </source>
</reference>
<dbReference type="SUPFAM" id="SSF53901">
    <property type="entry name" value="Thiolase-like"/>
    <property type="match status" value="2"/>
</dbReference>
<dbReference type="InterPro" id="IPR020615">
    <property type="entry name" value="Thiolase_acyl_enz_int_AS"/>
</dbReference>
<dbReference type="PIRSF" id="PIRSF000429">
    <property type="entry name" value="Ac-CoA_Ac_transf"/>
    <property type="match status" value="1"/>
</dbReference>
<dbReference type="RefSeq" id="WP_014020724.1">
    <property type="nucleotide sequence ID" value="NC_015914.1"/>
</dbReference>
<evidence type="ECO:0000256" key="6">
    <source>
        <dbReference type="ARBA" id="ARBA00022946"/>
    </source>
</evidence>
<dbReference type="PROSITE" id="PS00099">
    <property type="entry name" value="THIOLASE_3"/>
    <property type="match status" value="1"/>
</dbReference>
<dbReference type="GO" id="GO:0006635">
    <property type="term" value="P:fatty acid beta-oxidation"/>
    <property type="evidence" value="ECO:0007669"/>
    <property type="project" value="TreeGrafter"/>
</dbReference>
<evidence type="ECO:0000259" key="12">
    <source>
        <dbReference type="Pfam" id="PF02803"/>
    </source>
</evidence>
<dbReference type="OrthoDB" id="9764892at2"/>
<keyword evidence="4 10" id="KW-0808">Transferase</keyword>
<evidence type="ECO:0000256" key="1">
    <source>
        <dbReference type="ARBA" id="ARBA00010982"/>
    </source>
</evidence>
<evidence type="ECO:0000256" key="3">
    <source>
        <dbReference type="ARBA" id="ARBA00012705"/>
    </source>
</evidence>
<dbReference type="PROSITE" id="PS00098">
    <property type="entry name" value="THIOLASE_1"/>
    <property type="match status" value="1"/>
</dbReference>
<keyword evidence="7" id="KW-0630">Potassium</keyword>